<protein>
    <recommendedName>
        <fullName evidence="3">Lipoprotein</fullName>
    </recommendedName>
</protein>
<evidence type="ECO:0000313" key="1">
    <source>
        <dbReference type="EMBL" id="KGJ86771.1"/>
    </source>
</evidence>
<dbReference type="PATRIC" id="fig|28229.4.peg.4439"/>
<dbReference type="EMBL" id="JQED01000056">
    <property type="protein sequence ID" value="KGJ86771.1"/>
    <property type="molecule type" value="Genomic_DNA"/>
</dbReference>
<proteinExistence type="predicted"/>
<evidence type="ECO:0008006" key="3">
    <source>
        <dbReference type="Google" id="ProtNLM"/>
    </source>
</evidence>
<evidence type="ECO:0000313" key="2">
    <source>
        <dbReference type="Proteomes" id="UP000029843"/>
    </source>
</evidence>
<accession>A0A099K8S7</accession>
<dbReference type="AlphaFoldDB" id="A0A099K8S7"/>
<dbReference type="Proteomes" id="UP000029843">
    <property type="component" value="Unassembled WGS sequence"/>
</dbReference>
<sequence length="81" mass="8795" precursor="true">MLIRNLFISCLFLSACSSNNFEQHSCNAVEGAEGSSDALTAVIFGGLNAISQDPEYDCVKKDKNMCINSDGKIKDKCITKK</sequence>
<comment type="caution">
    <text evidence="1">The sequence shown here is derived from an EMBL/GenBank/DDBJ whole genome shotgun (WGS) entry which is preliminary data.</text>
</comment>
<reference evidence="1 2" key="1">
    <citation type="submission" date="2014-08" db="EMBL/GenBank/DDBJ databases">
        <title>Genomic and Phenotypic Diversity of Colwellia psychrerythraea strains from Disparate Marine Basins.</title>
        <authorList>
            <person name="Techtmann S.M."/>
            <person name="Stelling S.C."/>
            <person name="Utturkar S.M."/>
            <person name="Alshibli N."/>
            <person name="Harris A."/>
            <person name="Brown S.D."/>
            <person name="Hazen T.C."/>
        </authorList>
    </citation>
    <scope>NUCLEOTIDE SEQUENCE [LARGE SCALE GENOMIC DNA]</scope>
    <source>
        <strain evidence="1 2">ND2E</strain>
    </source>
</reference>
<dbReference type="PROSITE" id="PS51257">
    <property type="entry name" value="PROKAR_LIPOPROTEIN"/>
    <property type="match status" value="1"/>
</dbReference>
<name>A0A099K8S7_COLPS</name>
<dbReference type="RefSeq" id="WP_033095969.1">
    <property type="nucleotide sequence ID" value="NZ_JQED01000056.1"/>
</dbReference>
<organism evidence="1 2">
    <name type="scientific">Colwellia psychrerythraea</name>
    <name type="common">Vibrio psychroerythus</name>
    <dbReference type="NCBI Taxonomy" id="28229"/>
    <lineage>
        <taxon>Bacteria</taxon>
        <taxon>Pseudomonadati</taxon>
        <taxon>Pseudomonadota</taxon>
        <taxon>Gammaproteobacteria</taxon>
        <taxon>Alteromonadales</taxon>
        <taxon>Colwelliaceae</taxon>
        <taxon>Colwellia</taxon>
    </lineage>
</organism>
<gene>
    <name evidence="1" type="ORF">ND2E_0943</name>
</gene>